<proteinExistence type="predicted"/>
<accession>A0AAV4SH67</accession>
<feature type="region of interest" description="Disordered" evidence="1">
    <location>
        <begin position="39"/>
        <end position="72"/>
    </location>
</feature>
<keyword evidence="3" id="KW-1185">Reference proteome</keyword>
<reference evidence="2 3" key="1">
    <citation type="submission" date="2021-06" db="EMBL/GenBank/DDBJ databases">
        <title>Caerostris darwini draft genome.</title>
        <authorList>
            <person name="Kono N."/>
            <person name="Arakawa K."/>
        </authorList>
    </citation>
    <scope>NUCLEOTIDE SEQUENCE [LARGE SCALE GENOMIC DNA]</scope>
</reference>
<comment type="caution">
    <text evidence="2">The sequence shown here is derived from an EMBL/GenBank/DDBJ whole genome shotgun (WGS) entry which is preliminary data.</text>
</comment>
<evidence type="ECO:0000313" key="2">
    <source>
        <dbReference type="EMBL" id="GIY32126.1"/>
    </source>
</evidence>
<name>A0AAV4SH67_9ARAC</name>
<gene>
    <name evidence="2" type="ORF">CDAR_217471</name>
</gene>
<sequence length="115" mass="13004">MKWELAGDRLTTSMDFPWFLFRNRAVDRADRRRSRIENRIFPPTVGPKSQIRKGKGWGRLLKGPTDTKSPRCHTGHCPSIGEAVGCRAKLALNLSGHKKHQGWRHQGSALVFSGQ</sequence>
<evidence type="ECO:0000313" key="3">
    <source>
        <dbReference type="Proteomes" id="UP001054837"/>
    </source>
</evidence>
<organism evidence="2 3">
    <name type="scientific">Caerostris darwini</name>
    <dbReference type="NCBI Taxonomy" id="1538125"/>
    <lineage>
        <taxon>Eukaryota</taxon>
        <taxon>Metazoa</taxon>
        <taxon>Ecdysozoa</taxon>
        <taxon>Arthropoda</taxon>
        <taxon>Chelicerata</taxon>
        <taxon>Arachnida</taxon>
        <taxon>Araneae</taxon>
        <taxon>Araneomorphae</taxon>
        <taxon>Entelegynae</taxon>
        <taxon>Araneoidea</taxon>
        <taxon>Araneidae</taxon>
        <taxon>Caerostris</taxon>
    </lineage>
</organism>
<dbReference type="Proteomes" id="UP001054837">
    <property type="component" value="Unassembled WGS sequence"/>
</dbReference>
<evidence type="ECO:0000256" key="1">
    <source>
        <dbReference type="SAM" id="MobiDB-lite"/>
    </source>
</evidence>
<protein>
    <submittedName>
        <fullName evidence="2">Uncharacterized protein</fullName>
    </submittedName>
</protein>
<dbReference type="EMBL" id="BPLQ01007748">
    <property type="protein sequence ID" value="GIY32126.1"/>
    <property type="molecule type" value="Genomic_DNA"/>
</dbReference>
<dbReference type="AlphaFoldDB" id="A0AAV4SH67"/>